<gene>
    <name evidence="1" type="ORF">RG298_001646</name>
</gene>
<sequence length="198" mass="22068">MSVIEWPSGINPSEMSWRLISNSKTFTSVFTGSSQTVRFPGSKWHCSLSFTNLTDDESRELEVLMASLDGESGRVKLSHWARKGVADMGAPLVSAPNQTGRYLQTKGWKPNANVLRKGDYLTVNNELKMVTENIKSDANGNAVIAISPMLRYSPALNEKVEVAKPYGIFKPVDNEQGDFQFHPYLLSDVSLEFEEALY</sequence>
<proteinExistence type="predicted"/>
<reference evidence="1" key="1">
    <citation type="submission" date="2024-02" db="EMBL/GenBank/DDBJ databases">
        <authorList>
            <consortium name="Clinical and Environmental Microbiology Branch: Whole genome sequencing antimicrobial resistance pathogens in the healthcare setting"/>
        </authorList>
    </citation>
    <scope>NUCLEOTIDE SEQUENCE</scope>
    <source>
        <strain evidence="1">2021GO-0154</strain>
    </source>
</reference>
<protein>
    <recommendedName>
        <fullName evidence="2">Phage protein</fullName>
    </recommendedName>
</protein>
<dbReference type="EMBL" id="ABMABF030000005">
    <property type="protein sequence ID" value="EMJ5133936.1"/>
    <property type="molecule type" value="Genomic_DNA"/>
</dbReference>
<name>A0AAI9DBI1_PROST</name>
<comment type="caution">
    <text evidence="1">The sequence shown here is derived from an EMBL/GenBank/DDBJ whole genome shotgun (WGS) entry which is preliminary data.</text>
</comment>
<organism evidence="1">
    <name type="scientific">Providencia stuartii</name>
    <dbReference type="NCBI Taxonomy" id="588"/>
    <lineage>
        <taxon>Bacteria</taxon>
        <taxon>Pseudomonadati</taxon>
        <taxon>Pseudomonadota</taxon>
        <taxon>Gammaproteobacteria</taxon>
        <taxon>Enterobacterales</taxon>
        <taxon>Morganellaceae</taxon>
        <taxon>Providencia</taxon>
    </lineage>
</organism>
<evidence type="ECO:0008006" key="2">
    <source>
        <dbReference type="Google" id="ProtNLM"/>
    </source>
</evidence>
<dbReference type="AlphaFoldDB" id="A0AAI9DBI1"/>
<evidence type="ECO:0000313" key="1">
    <source>
        <dbReference type="EMBL" id="EMJ5133936.1"/>
    </source>
</evidence>
<accession>A0AAI9DBI1</accession>